<evidence type="ECO:0000313" key="2">
    <source>
        <dbReference type="Proteomes" id="UP000659388"/>
    </source>
</evidence>
<dbReference type="Pfam" id="PF07609">
    <property type="entry name" value="DUF1572"/>
    <property type="match status" value="1"/>
</dbReference>
<evidence type="ECO:0000313" key="1">
    <source>
        <dbReference type="EMBL" id="MBL3658321.1"/>
    </source>
</evidence>
<sequence>MTSENISNELKEHSIHRLKGFLDKNITCLDMLSDEEIWRKPNDSSNSVGHLVLHLCGNLRQYIITTLGQTEDNRQRDLEFESSDKQDKEQLKALLQETVNKAVTVISKCSDKGMTDLKHVQAYHYSGVGIIVHAVEHFSHHTGQIIFWTKLLKNKDLAFYKGIDLNKKHNV</sequence>
<dbReference type="InterPro" id="IPR011466">
    <property type="entry name" value="DUF1572"/>
</dbReference>
<dbReference type="EMBL" id="JAESIY010000012">
    <property type="protein sequence ID" value="MBL3658321.1"/>
    <property type="molecule type" value="Genomic_DNA"/>
</dbReference>
<dbReference type="AlphaFoldDB" id="A0A937FAI5"/>
<gene>
    <name evidence="1" type="ORF">JL102_19370</name>
</gene>
<dbReference type="Proteomes" id="UP000659388">
    <property type="component" value="Unassembled WGS sequence"/>
</dbReference>
<proteinExistence type="predicted"/>
<name>A0A937FAI5_9BACT</name>
<dbReference type="RefSeq" id="WP_202246117.1">
    <property type="nucleotide sequence ID" value="NZ_JAESIY010000012.1"/>
</dbReference>
<accession>A0A937FAI5</accession>
<comment type="caution">
    <text evidence="1">The sequence shown here is derived from an EMBL/GenBank/DDBJ whole genome shotgun (WGS) entry which is preliminary data.</text>
</comment>
<dbReference type="Gene3D" id="1.20.120.450">
    <property type="entry name" value="dinb family like domain"/>
    <property type="match status" value="1"/>
</dbReference>
<dbReference type="InterPro" id="IPR034660">
    <property type="entry name" value="DinB/YfiT-like"/>
</dbReference>
<organism evidence="1 2">
    <name type="scientific">Fulvivirga sediminis</name>
    <dbReference type="NCBI Taxonomy" id="2803949"/>
    <lineage>
        <taxon>Bacteria</taxon>
        <taxon>Pseudomonadati</taxon>
        <taxon>Bacteroidota</taxon>
        <taxon>Cytophagia</taxon>
        <taxon>Cytophagales</taxon>
        <taxon>Fulvivirgaceae</taxon>
        <taxon>Fulvivirga</taxon>
    </lineage>
</organism>
<keyword evidence="2" id="KW-1185">Reference proteome</keyword>
<protein>
    <submittedName>
        <fullName evidence="1">DUF1572 family protein</fullName>
    </submittedName>
</protein>
<reference evidence="1" key="1">
    <citation type="submission" date="2021-01" db="EMBL/GenBank/DDBJ databases">
        <title>Fulvivirga kasyanovii gen. nov., sp nov., a novel member of the phylum Bacteroidetes isolated from seawater in a mussel farm.</title>
        <authorList>
            <person name="Zhao L.-H."/>
            <person name="Wang Z.-J."/>
        </authorList>
    </citation>
    <scope>NUCLEOTIDE SEQUENCE</scope>
    <source>
        <strain evidence="1">2943</strain>
    </source>
</reference>
<dbReference type="SUPFAM" id="SSF109854">
    <property type="entry name" value="DinB/YfiT-like putative metalloenzymes"/>
    <property type="match status" value="1"/>
</dbReference>